<evidence type="ECO:0000259" key="2">
    <source>
        <dbReference type="SMART" id="SM00858"/>
    </source>
</evidence>
<proteinExistence type="predicted"/>
<dbReference type="Proteomes" id="UP000029500">
    <property type="component" value="Chromosome"/>
</dbReference>
<dbReference type="STRING" id="189425.PGRAT_23350"/>
<gene>
    <name evidence="3" type="ORF">PGRAT_23350</name>
</gene>
<dbReference type="Pfam" id="PF16976">
    <property type="entry name" value="RcpC"/>
    <property type="match status" value="1"/>
</dbReference>
<dbReference type="AlphaFoldDB" id="A0A089MFK1"/>
<evidence type="ECO:0000313" key="3">
    <source>
        <dbReference type="EMBL" id="AIQ70258.1"/>
    </source>
</evidence>
<accession>A0A089MFK1</accession>
<protein>
    <submittedName>
        <fullName evidence="3">Pilus assembly protein CpaB</fullName>
    </submittedName>
</protein>
<evidence type="ECO:0000256" key="1">
    <source>
        <dbReference type="SAM" id="MobiDB-lite"/>
    </source>
</evidence>
<feature type="region of interest" description="Disordered" evidence="1">
    <location>
        <begin position="171"/>
        <end position="191"/>
    </location>
</feature>
<dbReference type="KEGG" id="pgm:PGRAT_23350"/>
<dbReference type="Pfam" id="PF08666">
    <property type="entry name" value="SAF"/>
    <property type="match status" value="1"/>
</dbReference>
<sequence>MKNLFRKRSTVGFLCIILSLILTLGIAPLLNQKSSEQTSIVRLVKNVTKGTAIASDDIETVQVGAYHLPADVLSSPDNVIGHYATVDMLKGDYLLPGKLSTVLLDAYVSRLSGTKQAISISIKSLAAGLSGKLQSGDIVTLIASDYGELRTTTAPPELQYVEVLGVTTSSGAEAQSPENASTNSDGEEQELPSTLTLLVLPQQASLLADLENKSKLHVALVYRGDAATAKIFTDKQDAYFAASSAPKEESGHE</sequence>
<reference evidence="3 4" key="1">
    <citation type="submission" date="2014-08" db="EMBL/GenBank/DDBJ databases">
        <title>Comparative genomics of the Paenibacillus odorifer group.</title>
        <authorList>
            <person name="den Bakker H.C."/>
            <person name="Tsai Y.-C."/>
            <person name="Martin N."/>
            <person name="Korlach J."/>
            <person name="Wiedmann M."/>
        </authorList>
    </citation>
    <scope>NUCLEOTIDE SEQUENCE [LARGE SCALE GENOMIC DNA]</scope>
    <source>
        <strain evidence="3 4">DSM 15220</strain>
    </source>
</reference>
<feature type="compositionally biased region" description="Polar residues" evidence="1">
    <location>
        <begin position="171"/>
        <end position="184"/>
    </location>
</feature>
<dbReference type="HOGENOM" id="CLU_087270_0_0_9"/>
<dbReference type="OrthoDB" id="1953381at2"/>
<dbReference type="eggNOG" id="COG3745">
    <property type="taxonomic scope" value="Bacteria"/>
</dbReference>
<dbReference type="CDD" id="cd11614">
    <property type="entry name" value="SAF_CpaB_FlgA_like"/>
    <property type="match status" value="1"/>
</dbReference>
<dbReference type="SMART" id="SM00858">
    <property type="entry name" value="SAF"/>
    <property type="match status" value="1"/>
</dbReference>
<dbReference type="InterPro" id="IPR013974">
    <property type="entry name" value="SAF"/>
</dbReference>
<feature type="domain" description="SAF" evidence="2">
    <location>
        <begin position="38"/>
        <end position="100"/>
    </location>
</feature>
<organism evidence="3 4">
    <name type="scientific">Paenibacillus graminis</name>
    <dbReference type="NCBI Taxonomy" id="189425"/>
    <lineage>
        <taxon>Bacteria</taxon>
        <taxon>Bacillati</taxon>
        <taxon>Bacillota</taxon>
        <taxon>Bacilli</taxon>
        <taxon>Bacillales</taxon>
        <taxon>Paenibacillaceae</taxon>
        <taxon>Paenibacillus</taxon>
    </lineage>
</organism>
<dbReference type="InterPro" id="IPR031571">
    <property type="entry name" value="RcpC_dom"/>
</dbReference>
<dbReference type="EMBL" id="CP009287">
    <property type="protein sequence ID" value="AIQ70258.1"/>
    <property type="molecule type" value="Genomic_DNA"/>
</dbReference>
<name>A0A089MFK1_9BACL</name>
<keyword evidence="4" id="KW-1185">Reference proteome</keyword>
<evidence type="ECO:0000313" key="4">
    <source>
        <dbReference type="Proteomes" id="UP000029500"/>
    </source>
</evidence>
<dbReference type="RefSeq" id="WP_025705850.1">
    <property type="nucleotide sequence ID" value="NZ_CP009287.1"/>
</dbReference>